<dbReference type="GeneID" id="66081162"/>
<reference evidence="1" key="1">
    <citation type="journal article" date="2021" name="Genome Biol. Evol.">
        <title>The assembled and annotated genome of the fairy-ring fungus Marasmius oreades.</title>
        <authorList>
            <person name="Hiltunen M."/>
            <person name="Ament-Velasquez S.L."/>
            <person name="Johannesson H."/>
        </authorList>
    </citation>
    <scope>NUCLEOTIDE SEQUENCE</scope>
    <source>
        <strain evidence="1">03SP1</strain>
    </source>
</reference>
<sequence length="337" mass="38202">MRPASQISKTSRIAAAKAAPSDNSQCRWVLIKKALLELNPSEVYKLSKKSTIFHIFFTSPTGSAPSDPIRLSGHNVEQFRDLLWAAQLEPLPDPQSTPLPRLLSVAELSFKYQLKSLSRWSMEGLRRLASNPTSTKIRYAPDISLGRLLKLSILYQQSDLSTRLQEQWLTRVYRQELSPFAAITVGDKCGLPQFVGHAMYIHMVDMASRIADSERIDLGSPLTHSQNLHIFCGYYSLRAYWRQLSQCPPSYSHSPECRYPSKCSAAWIRRWKACSSSELSAHPDVDVQRKLLELQRRLSPDLVLRESMPAGCRAGALNTVTQKRNEVSNNLHHHFDI</sequence>
<dbReference type="Proteomes" id="UP001049176">
    <property type="component" value="Chromosome 8"/>
</dbReference>
<dbReference type="OrthoDB" id="2914104at2759"/>
<name>A0A9P7UQE7_9AGAR</name>
<keyword evidence="2" id="KW-1185">Reference proteome</keyword>
<dbReference type="AlphaFoldDB" id="A0A9P7UQE7"/>
<dbReference type="EMBL" id="CM032188">
    <property type="protein sequence ID" value="KAG7088054.1"/>
    <property type="molecule type" value="Genomic_DNA"/>
</dbReference>
<comment type="caution">
    <text evidence="1">The sequence shown here is derived from an EMBL/GenBank/DDBJ whole genome shotgun (WGS) entry which is preliminary data.</text>
</comment>
<accession>A0A9P7UQE7</accession>
<evidence type="ECO:0000313" key="2">
    <source>
        <dbReference type="Proteomes" id="UP001049176"/>
    </source>
</evidence>
<dbReference type="RefSeq" id="XP_043004525.1">
    <property type="nucleotide sequence ID" value="XM_043157159.1"/>
</dbReference>
<proteinExistence type="predicted"/>
<gene>
    <name evidence="1" type="ORF">E1B28_012087</name>
</gene>
<protein>
    <submittedName>
        <fullName evidence="1">Uncharacterized protein</fullName>
    </submittedName>
</protein>
<dbReference type="KEGG" id="more:E1B28_012087"/>
<evidence type="ECO:0000313" key="1">
    <source>
        <dbReference type="EMBL" id="KAG7088054.1"/>
    </source>
</evidence>
<organism evidence="1 2">
    <name type="scientific">Marasmius oreades</name>
    <name type="common">fairy-ring Marasmius</name>
    <dbReference type="NCBI Taxonomy" id="181124"/>
    <lineage>
        <taxon>Eukaryota</taxon>
        <taxon>Fungi</taxon>
        <taxon>Dikarya</taxon>
        <taxon>Basidiomycota</taxon>
        <taxon>Agaricomycotina</taxon>
        <taxon>Agaricomycetes</taxon>
        <taxon>Agaricomycetidae</taxon>
        <taxon>Agaricales</taxon>
        <taxon>Marasmiineae</taxon>
        <taxon>Marasmiaceae</taxon>
        <taxon>Marasmius</taxon>
    </lineage>
</organism>